<keyword evidence="3" id="KW-1185">Reference proteome</keyword>
<dbReference type="InterPro" id="IPR045632">
    <property type="entry name" value="DUF6314"/>
</dbReference>
<comment type="caution">
    <text evidence="2">The sequence shown here is derived from an EMBL/GenBank/DDBJ whole genome shotgun (WGS) entry which is preliminary data.</text>
</comment>
<evidence type="ECO:0000313" key="2">
    <source>
        <dbReference type="EMBL" id="GIG23576.1"/>
    </source>
</evidence>
<dbReference type="Pfam" id="PF19834">
    <property type="entry name" value="DUF6314"/>
    <property type="match status" value="1"/>
</dbReference>
<proteinExistence type="predicted"/>
<dbReference type="EMBL" id="BONK01000021">
    <property type="protein sequence ID" value="GIG23576.1"/>
    <property type="molecule type" value="Genomic_DNA"/>
</dbReference>
<evidence type="ECO:0000259" key="1">
    <source>
        <dbReference type="Pfam" id="PF19834"/>
    </source>
</evidence>
<dbReference type="Proteomes" id="UP000632740">
    <property type="component" value="Unassembled WGS sequence"/>
</dbReference>
<name>A0A919P4Y4_9CELL</name>
<organism evidence="2 3">
    <name type="scientific">Cellulomonas chitinilytica</name>
    <dbReference type="NCBI Taxonomy" id="398759"/>
    <lineage>
        <taxon>Bacteria</taxon>
        <taxon>Bacillati</taxon>
        <taxon>Actinomycetota</taxon>
        <taxon>Actinomycetes</taxon>
        <taxon>Micrococcales</taxon>
        <taxon>Cellulomonadaceae</taxon>
        <taxon>Cellulomonas</taxon>
    </lineage>
</organism>
<protein>
    <recommendedName>
        <fullName evidence="1">DUF6314 domain-containing protein</fullName>
    </recommendedName>
</protein>
<accession>A0A919P4Y4</accession>
<evidence type="ECO:0000313" key="3">
    <source>
        <dbReference type="Proteomes" id="UP000632740"/>
    </source>
</evidence>
<gene>
    <name evidence="2" type="ORF">Cch01nite_43000</name>
</gene>
<sequence>MTVTVERFAGEWSIDRAIVDARAGLDGVLRGTARFDPTDDGGLACVEEGVLTFGGSQRPAQRRLLLQPAAGGAVEVLFGDGRPFYRFDLVDDSWSGEHGCGRDTYTVTGRFLGADRFEEVWHATGPAKDYRLTTTYRR</sequence>
<feature type="domain" description="DUF6314" evidence="1">
    <location>
        <begin position="8"/>
        <end position="138"/>
    </location>
</feature>
<dbReference type="AlphaFoldDB" id="A0A919P4Y4"/>
<reference evidence="2" key="1">
    <citation type="submission" date="2021-01" db="EMBL/GenBank/DDBJ databases">
        <title>Whole genome shotgun sequence of Cellulomonas chitinilytica NBRC 110799.</title>
        <authorList>
            <person name="Komaki H."/>
            <person name="Tamura T."/>
        </authorList>
    </citation>
    <scope>NUCLEOTIDE SEQUENCE</scope>
    <source>
        <strain evidence="2">NBRC 110799</strain>
    </source>
</reference>